<evidence type="ECO:0000259" key="1">
    <source>
        <dbReference type="PROSITE" id="PS51186"/>
    </source>
</evidence>
<dbReference type="SUPFAM" id="SSF55729">
    <property type="entry name" value="Acyl-CoA N-acyltransferases (Nat)"/>
    <property type="match status" value="1"/>
</dbReference>
<keyword evidence="3" id="KW-1185">Reference proteome</keyword>
<reference evidence="2" key="1">
    <citation type="submission" date="2020-03" db="EMBL/GenBank/DDBJ databases">
        <title>Genome of Pelagibius litoralis DSM 21314T.</title>
        <authorList>
            <person name="Wang G."/>
        </authorList>
    </citation>
    <scope>NUCLEOTIDE SEQUENCE</scope>
    <source>
        <strain evidence="2">DSM 21314</strain>
    </source>
</reference>
<gene>
    <name evidence="2" type="ORF">HBA54_07180</name>
</gene>
<dbReference type="PROSITE" id="PS51186">
    <property type="entry name" value="GNAT"/>
    <property type="match status" value="1"/>
</dbReference>
<proteinExistence type="predicted"/>
<organism evidence="2 3">
    <name type="scientific">Pelagibius litoralis</name>
    <dbReference type="NCBI Taxonomy" id="374515"/>
    <lineage>
        <taxon>Bacteria</taxon>
        <taxon>Pseudomonadati</taxon>
        <taxon>Pseudomonadota</taxon>
        <taxon>Alphaproteobacteria</taxon>
        <taxon>Rhodospirillales</taxon>
        <taxon>Rhodovibrionaceae</taxon>
        <taxon>Pelagibius</taxon>
    </lineage>
</organism>
<comment type="caution">
    <text evidence="2">The sequence shown here is derived from an EMBL/GenBank/DDBJ whole genome shotgun (WGS) entry which is preliminary data.</text>
</comment>
<dbReference type="AlphaFoldDB" id="A0A967C1Z9"/>
<dbReference type="Gene3D" id="3.40.630.30">
    <property type="match status" value="1"/>
</dbReference>
<feature type="domain" description="N-acetyltransferase" evidence="1">
    <location>
        <begin position="131"/>
        <end position="270"/>
    </location>
</feature>
<dbReference type="RefSeq" id="WP_167222874.1">
    <property type="nucleotide sequence ID" value="NZ_JAAQPH010000004.1"/>
</dbReference>
<evidence type="ECO:0000313" key="2">
    <source>
        <dbReference type="EMBL" id="NIA68371.1"/>
    </source>
</evidence>
<name>A0A967C1Z9_9PROT</name>
<dbReference type="InterPro" id="IPR016181">
    <property type="entry name" value="Acyl_CoA_acyltransferase"/>
</dbReference>
<sequence length="270" mass="29386">MEDFSLQAERLERAALSDLHAAAPEDLRHRLGLELKTIGTALASVSAKDPSIVVNRAIGLGIEATDGAATIAQVRDVYESAGVRRFFFHLHPEARPEGLDDVMGRSGLVQARGWIKFRRGTDPAPKVITGFTVKQIGPEHAEDFGQIAGTGFGLSEEGCAWLAGLVHRPKWRLYMTFDGDTPAGTGALFIDQGMAWFDWGATAPAYRQRGSQAALLSRRIEDALKANCRTMVTATGEEVEGDPQHSFKNIVKAGFQPAYLRRNFAPPPQS</sequence>
<dbReference type="Proteomes" id="UP000761264">
    <property type="component" value="Unassembled WGS sequence"/>
</dbReference>
<dbReference type="InterPro" id="IPR000182">
    <property type="entry name" value="GNAT_dom"/>
</dbReference>
<evidence type="ECO:0000313" key="3">
    <source>
        <dbReference type="Proteomes" id="UP000761264"/>
    </source>
</evidence>
<protein>
    <recommendedName>
        <fullName evidence="1">N-acetyltransferase domain-containing protein</fullName>
    </recommendedName>
</protein>
<dbReference type="EMBL" id="JAAQPH010000004">
    <property type="protein sequence ID" value="NIA68371.1"/>
    <property type="molecule type" value="Genomic_DNA"/>
</dbReference>
<accession>A0A967C1Z9</accession>
<dbReference type="GO" id="GO:0016747">
    <property type="term" value="F:acyltransferase activity, transferring groups other than amino-acyl groups"/>
    <property type="evidence" value="ECO:0007669"/>
    <property type="project" value="InterPro"/>
</dbReference>